<feature type="signal peptide" evidence="1">
    <location>
        <begin position="1"/>
        <end position="23"/>
    </location>
</feature>
<dbReference type="GeneID" id="55988470"/>
<name>A0A7H8QIU3_TALRU</name>
<evidence type="ECO:0008006" key="4">
    <source>
        <dbReference type="Google" id="ProtNLM"/>
    </source>
</evidence>
<evidence type="ECO:0000313" key="2">
    <source>
        <dbReference type="EMBL" id="QKX53877.1"/>
    </source>
</evidence>
<dbReference type="EMBL" id="CP055898">
    <property type="protein sequence ID" value="QKX53877.1"/>
    <property type="molecule type" value="Genomic_DNA"/>
</dbReference>
<accession>A0A7H8QIU3</accession>
<evidence type="ECO:0000256" key="1">
    <source>
        <dbReference type="SAM" id="SignalP"/>
    </source>
</evidence>
<gene>
    <name evidence="2" type="ORF">TRUGW13939_00957</name>
</gene>
<dbReference type="Proteomes" id="UP000509510">
    <property type="component" value="Chromosome I"/>
</dbReference>
<dbReference type="PROSITE" id="PS51257">
    <property type="entry name" value="PROKAR_LIPOPROTEIN"/>
    <property type="match status" value="1"/>
</dbReference>
<organism evidence="2 3">
    <name type="scientific">Talaromyces rugulosus</name>
    <name type="common">Penicillium rugulosum</name>
    <dbReference type="NCBI Taxonomy" id="121627"/>
    <lineage>
        <taxon>Eukaryota</taxon>
        <taxon>Fungi</taxon>
        <taxon>Dikarya</taxon>
        <taxon>Ascomycota</taxon>
        <taxon>Pezizomycotina</taxon>
        <taxon>Eurotiomycetes</taxon>
        <taxon>Eurotiomycetidae</taxon>
        <taxon>Eurotiales</taxon>
        <taxon>Trichocomaceae</taxon>
        <taxon>Talaromyces</taxon>
        <taxon>Talaromyces sect. Islandici</taxon>
    </lineage>
</organism>
<keyword evidence="3" id="KW-1185">Reference proteome</keyword>
<dbReference type="AlphaFoldDB" id="A0A7H8QIU3"/>
<reference evidence="3" key="1">
    <citation type="submission" date="2020-06" db="EMBL/GenBank/DDBJ databases">
        <title>A chromosome-scale genome assembly of Talaromyces rugulosus W13939.</title>
        <authorList>
            <person name="Wang B."/>
            <person name="Guo L."/>
            <person name="Ye K."/>
            <person name="Wang L."/>
        </authorList>
    </citation>
    <scope>NUCLEOTIDE SEQUENCE [LARGE SCALE GENOMIC DNA]</scope>
    <source>
        <strain evidence="3">W13939</strain>
    </source>
</reference>
<keyword evidence="1" id="KW-0732">Signal</keyword>
<evidence type="ECO:0000313" key="3">
    <source>
        <dbReference type="Proteomes" id="UP000509510"/>
    </source>
</evidence>
<proteinExistence type="predicted"/>
<sequence>MGLKMQKQKILAATALFVGSTFAANATTPSATGCVDSATMRTCLDKAQTTLTECIAVSGGNDDVIISCGWQDNINQMLCYQSSCWNKAYSCEYQYLVSYYKLQRTVDEKIPFYPAPDNASGGCSCNLGQVETNATASLEKVQSSCNKYSSSLDATDLLTCQCCAWSASVSAFYGICPNTSPEGLGIINFAAKVASYEQFSGSCAGLTSEKCLKYDIGSADNGKYIDPANLPAGGTQSLSTTVGPSPLISPPAGATITWSALSQTFTVTAAAYNAQDVTSGASTAAATASDTTISTTSGRSSGSTATATTGSAAAATTTGAASVSKAYQGTWALVVLGLVVCLV</sequence>
<dbReference type="RefSeq" id="XP_035340056.1">
    <property type="nucleotide sequence ID" value="XM_035484163.1"/>
</dbReference>
<dbReference type="OrthoDB" id="3538998at2759"/>
<protein>
    <recommendedName>
        <fullName evidence="4">Extracellular membrane protein CFEM domain-containing protein</fullName>
    </recommendedName>
</protein>
<dbReference type="KEGG" id="trg:TRUGW13939_00957"/>
<feature type="chain" id="PRO_5028896636" description="Extracellular membrane protein CFEM domain-containing protein" evidence="1">
    <location>
        <begin position="24"/>
        <end position="343"/>
    </location>
</feature>